<reference evidence="2" key="1">
    <citation type="submission" date="2022-11" db="UniProtKB">
        <authorList>
            <consortium name="WormBaseParasite"/>
        </authorList>
    </citation>
    <scope>IDENTIFICATION</scope>
</reference>
<name>A0AC34QT67_9BILA</name>
<protein>
    <submittedName>
        <fullName evidence="2">Trans-Golgi network integral membrane protein 2</fullName>
    </submittedName>
</protein>
<evidence type="ECO:0000313" key="2">
    <source>
        <dbReference type="WBParaSite" id="JU765_v2.g19034.t1"/>
    </source>
</evidence>
<sequence>MLLKWQQNQRVLQADSQVYVWGDICAILFSQILAMNRYNCKWNFTIFIVLFVLIKAIHTVSSPDSRSIKRSEVSTFTGGSSFTRQIRAADVVTLGKSIIQESKTTEASKVTASKQEPKSDLKTKPEEEKSKDPEVTESSKNASLSEDSKKKEEEKSITAKKEDVKETPKQPPKETAKKVDGKKTDKSVEAENSDFDDELTPKIVKSGSNSSRTLFIFILLIIGCYFCYHNKNKVLGMIVEGRPAGGHGRRSGTVRYRPLETEDAAMESGIY</sequence>
<dbReference type="Proteomes" id="UP000887576">
    <property type="component" value="Unplaced"/>
</dbReference>
<accession>A0AC34QT67</accession>
<organism evidence="1 2">
    <name type="scientific">Panagrolaimus sp. JU765</name>
    <dbReference type="NCBI Taxonomy" id="591449"/>
    <lineage>
        <taxon>Eukaryota</taxon>
        <taxon>Metazoa</taxon>
        <taxon>Ecdysozoa</taxon>
        <taxon>Nematoda</taxon>
        <taxon>Chromadorea</taxon>
        <taxon>Rhabditida</taxon>
        <taxon>Tylenchina</taxon>
        <taxon>Panagrolaimomorpha</taxon>
        <taxon>Panagrolaimoidea</taxon>
        <taxon>Panagrolaimidae</taxon>
        <taxon>Panagrolaimus</taxon>
    </lineage>
</organism>
<proteinExistence type="predicted"/>
<dbReference type="WBParaSite" id="JU765_v2.g19034.t1">
    <property type="protein sequence ID" value="JU765_v2.g19034.t1"/>
    <property type="gene ID" value="JU765_v2.g19034"/>
</dbReference>
<evidence type="ECO:0000313" key="1">
    <source>
        <dbReference type="Proteomes" id="UP000887576"/>
    </source>
</evidence>